<accession>A0A9W8Z388</accession>
<reference evidence="3" key="1">
    <citation type="submission" date="2022-10" db="EMBL/GenBank/DDBJ databases">
        <title>Tapping the CABI collections for fungal endophytes: first genome assemblies for Collariella, Neodidymelliopsis, Ascochyta clinopodiicola, Didymella pomorum, Didymosphaeria variabile, Neocosmospora piperis and Neocucurbitaria cava.</title>
        <authorList>
            <person name="Hill R."/>
        </authorList>
    </citation>
    <scope>NUCLEOTIDE SEQUENCE</scope>
    <source>
        <strain evidence="3">IMI 355082</strain>
    </source>
</reference>
<dbReference type="OrthoDB" id="442921at2759"/>
<evidence type="ECO:0000313" key="3">
    <source>
        <dbReference type="EMBL" id="KAJ4396960.1"/>
    </source>
</evidence>
<evidence type="ECO:0000256" key="1">
    <source>
        <dbReference type="SAM" id="MobiDB-lite"/>
    </source>
</evidence>
<proteinExistence type="predicted"/>
<organism evidence="3 4">
    <name type="scientific">Gnomoniopsis smithogilvyi</name>
    <dbReference type="NCBI Taxonomy" id="1191159"/>
    <lineage>
        <taxon>Eukaryota</taxon>
        <taxon>Fungi</taxon>
        <taxon>Dikarya</taxon>
        <taxon>Ascomycota</taxon>
        <taxon>Pezizomycotina</taxon>
        <taxon>Sordariomycetes</taxon>
        <taxon>Sordariomycetidae</taxon>
        <taxon>Diaporthales</taxon>
        <taxon>Gnomoniaceae</taxon>
        <taxon>Gnomoniopsis</taxon>
    </lineage>
</organism>
<gene>
    <name evidence="3" type="primary">SMT3_1</name>
    <name evidence="3" type="ORF">N0V93_001183</name>
</gene>
<dbReference type="SUPFAM" id="SSF54236">
    <property type="entry name" value="Ubiquitin-like"/>
    <property type="match status" value="1"/>
</dbReference>
<feature type="domain" description="Ubiquitin-like" evidence="2">
    <location>
        <begin position="45"/>
        <end position="122"/>
    </location>
</feature>
<dbReference type="Gene3D" id="3.10.20.90">
    <property type="entry name" value="Phosphatidylinositol 3-kinase Catalytic Subunit, Chain A, domain 1"/>
    <property type="match status" value="1"/>
</dbReference>
<feature type="compositionally biased region" description="Basic and acidic residues" evidence="1">
    <location>
        <begin position="26"/>
        <end position="42"/>
    </location>
</feature>
<dbReference type="SMART" id="SM00213">
    <property type="entry name" value="UBQ"/>
    <property type="match status" value="1"/>
</dbReference>
<dbReference type="PROSITE" id="PS50053">
    <property type="entry name" value="UBIQUITIN_2"/>
    <property type="match status" value="1"/>
</dbReference>
<evidence type="ECO:0000259" key="2">
    <source>
        <dbReference type="PROSITE" id="PS50053"/>
    </source>
</evidence>
<dbReference type="Pfam" id="PF11976">
    <property type="entry name" value="Rad60-SLD"/>
    <property type="match status" value="1"/>
</dbReference>
<dbReference type="Proteomes" id="UP001140453">
    <property type="component" value="Unassembled WGS sequence"/>
</dbReference>
<feature type="region of interest" description="Disordered" evidence="1">
    <location>
        <begin position="1"/>
        <end position="42"/>
    </location>
</feature>
<sequence>MSDRSNTPEQAPYNDAPYPDNTYPGARDEAQPDALPVKDKAQGAKQIELRVVDQQSNEVIFKIKTTTKLGKIATAFTERQNATMGSLRFLFEGHRIVDTDTPESLEMNDGDTIEAHAEQLGGGLAPLS</sequence>
<keyword evidence="4" id="KW-1185">Reference proteome</keyword>
<name>A0A9W8Z388_9PEZI</name>
<dbReference type="InterPro" id="IPR029071">
    <property type="entry name" value="Ubiquitin-like_domsf"/>
</dbReference>
<evidence type="ECO:0000313" key="4">
    <source>
        <dbReference type="Proteomes" id="UP001140453"/>
    </source>
</evidence>
<comment type="caution">
    <text evidence="3">The sequence shown here is derived from an EMBL/GenBank/DDBJ whole genome shotgun (WGS) entry which is preliminary data.</text>
</comment>
<dbReference type="EMBL" id="JAPEVB010000001">
    <property type="protein sequence ID" value="KAJ4396960.1"/>
    <property type="molecule type" value="Genomic_DNA"/>
</dbReference>
<protein>
    <submittedName>
        <fullName evidence="3">SUMO protein smt3</fullName>
    </submittedName>
</protein>
<dbReference type="InterPro" id="IPR000626">
    <property type="entry name" value="Ubiquitin-like_dom"/>
</dbReference>
<dbReference type="InterPro" id="IPR022617">
    <property type="entry name" value="Rad60/SUMO-like_dom"/>
</dbReference>
<dbReference type="PANTHER" id="PTHR10562">
    <property type="entry name" value="SMALL UBIQUITIN-RELATED MODIFIER"/>
    <property type="match status" value="1"/>
</dbReference>
<dbReference type="AlphaFoldDB" id="A0A9W8Z388"/>